<accession>A0A3G6YIZ8</accession>
<reference evidence="1 2" key="2">
    <citation type="submission" date="2018-12" db="EMBL/GenBank/DDBJ databases">
        <title>Molecular Epidemiology of Emerging Carbapenem-Resistance in Acinetobacter nosocomialis and Acinetobacter pittii in Taiwan, 2010-2014.</title>
        <authorList>
            <person name="Huang W.-C."/>
            <person name="Wang H.-Y."/>
            <person name="Lai J.-F."/>
            <person name="Lauderdale T.-L."/>
            <person name="Sytwu H.-K."/>
        </authorList>
    </citation>
    <scope>NUCLEOTIDE SEQUENCE [LARGE SCALE GENOMIC DNA]</scope>
    <source>
        <strain evidence="1 2">2014S06-099</strain>
    </source>
</reference>
<dbReference type="AlphaFoldDB" id="A0A3G6YIZ8"/>
<evidence type="ECO:0000313" key="2">
    <source>
        <dbReference type="Proteomes" id="UP000254410"/>
    </source>
</evidence>
<evidence type="ECO:0008006" key="3">
    <source>
        <dbReference type="Google" id="ProtNLM"/>
    </source>
</evidence>
<organism evidence="1 2">
    <name type="scientific">Acinetobacter pittii</name>
    <name type="common">Acinetobacter genomosp. 3</name>
    <dbReference type="NCBI Taxonomy" id="48296"/>
    <lineage>
        <taxon>Bacteria</taxon>
        <taxon>Pseudomonadati</taxon>
        <taxon>Pseudomonadota</taxon>
        <taxon>Gammaproteobacteria</taxon>
        <taxon>Moraxellales</taxon>
        <taxon>Moraxellaceae</taxon>
        <taxon>Acinetobacter</taxon>
        <taxon>Acinetobacter calcoaceticus/baumannii complex</taxon>
    </lineage>
</organism>
<protein>
    <recommendedName>
        <fullName evidence="3">DUF1833 domain-containing protein</fullName>
    </recommendedName>
</protein>
<sequence>MFLNSAGVELIECIEINHPSFSAPYRYMCNNTDPMVLAGNTYQYTPLQIDKNNISNDLEQGMSISFADIDDDFSKAVFNIPKTEFSRIRPTFRYFGFRDDQLDEPVITFQTLEIPKINKDSLGKVTFEARAPGLNDVATGKIYTFEDYPLLRGS</sequence>
<dbReference type="EMBL" id="CP033540">
    <property type="protein sequence ID" value="AZC00331.1"/>
    <property type="molecule type" value="Genomic_DNA"/>
</dbReference>
<gene>
    <name evidence="1" type="ORF">DKE52_006380</name>
</gene>
<name>A0A3G6YIZ8_ACIPI</name>
<dbReference type="Proteomes" id="UP000254410">
    <property type="component" value="Chromosome"/>
</dbReference>
<proteinExistence type="predicted"/>
<reference evidence="1 2" key="1">
    <citation type="submission" date="2018-11" db="EMBL/GenBank/DDBJ databases">
        <authorList>
            <person name="Kuo S.-C."/>
            <person name="Chen F.-J."/>
            <person name="Liao Y.-C."/>
        </authorList>
    </citation>
    <scope>NUCLEOTIDE SEQUENCE [LARGE SCALE GENOMIC DNA]</scope>
    <source>
        <strain evidence="1 2">2014S06-099</strain>
    </source>
</reference>
<evidence type="ECO:0000313" key="1">
    <source>
        <dbReference type="EMBL" id="AZC00331.1"/>
    </source>
</evidence>